<dbReference type="GO" id="GO:0006412">
    <property type="term" value="P:translation"/>
    <property type="evidence" value="ECO:0007669"/>
    <property type="project" value="UniProtKB-KW"/>
</dbReference>
<sequence>MLDPVLLRTQLDEVATQLARRGFALQTSLLNVLEAERKQVQTATQDLQNLRNTRSKAIGQAKAKGEDVGALMAEVAGLGNTLKTNEQRLIEIQNQLVAIALRVPNLPEASVPDGADETENVEQRRWGTPRAFDFPVRDHVELGTRDGGLDGEAGARLSGARFTVLRGGIARLHRALAQFMLDLHTGEHGYTECNVPLLVNPEVMQGTGQLPKF</sequence>
<feature type="non-terminal residue" evidence="10">
    <location>
        <position position="213"/>
    </location>
</feature>
<reference evidence="10" key="2">
    <citation type="journal article" date="2014" name="ISME J.">
        <title>Microbial stratification in low pH oxic and suboxic macroscopic growths along an acid mine drainage.</title>
        <authorList>
            <person name="Mendez-Garcia C."/>
            <person name="Mesa V."/>
            <person name="Sprenger R.R."/>
            <person name="Richter M."/>
            <person name="Diez M.S."/>
            <person name="Solano J."/>
            <person name="Bargiela R."/>
            <person name="Golyshina O.V."/>
            <person name="Manteca A."/>
            <person name="Ramos J.L."/>
            <person name="Gallego J.R."/>
            <person name="Llorente I."/>
            <person name="Martins Dos Santos V.A."/>
            <person name="Jensen O.N."/>
            <person name="Pelaez A.I."/>
            <person name="Sanchez J."/>
            <person name="Ferrer M."/>
        </authorList>
    </citation>
    <scope>NUCLEOTIDE SEQUENCE</scope>
</reference>
<keyword evidence="3" id="KW-0963">Cytoplasm</keyword>
<keyword evidence="8" id="KW-0175">Coiled coil</keyword>
<keyword evidence="10" id="KW-0030">Aminoacyl-tRNA synthetase</keyword>
<dbReference type="AlphaFoldDB" id="T1AKE0"/>
<dbReference type="Pfam" id="PF02403">
    <property type="entry name" value="Seryl_tRNA_N"/>
    <property type="match status" value="1"/>
</dbReference>
<dbReference type="GO" id="GO:0000166">
    <property type="term" value="F:nucleotide binding"/>
    <property type="evidence" value="ECO:0007669"/>
    <property type="project" value="InterPro"/>
</dbReference>
<evidence type="ECO:0000256" key="4">
    <source>
        <dbReference type="ARBA" id="ARBA00022917"/>
    </source>
</evidence>
<dbReference type="Gene3D" id="1.10.287.40">
    <property type="entry name" value="Serine-tRNA synthetase, tRNA binding domain"/>
    <property type="match status" value="1"/>
</dbReference>
<reference evidence="10" key="1">
    <citation type="submission" date="2013-08" db="EMBL/GenBank/DDBJ databases">
        <authorList>
            <person name="Mendez C."/>
            <person name="Richter M."/>
            <person name="Ferrer M."/>
            <person name="Sanchez J."/>
        </authorList>
    </citation>
    <scope>NUCLEOTIDE SEQUENCE</scope>
</reference>
<dbReference type="EMBL" id="AUZX01011884">
    <property type="protein sequence ID" value="EQD41224.1"/>
    <property type="molecule type" value="Genomic_DNA"/>
</dbReference>
<name>T1AKE0_9ZZZZ</name>
<evidence type="ECO:0000256" key="1">
    <source>
        <dbReference type="ARBA" id="ARBA00005045"/>
    </source>
</evidence>
<evidence type="ECO:0000256" key="8">
    <source>
        <dbReference type="SAM" id="Coils"/>
    </source>
</evidence>
<keyword evidence="4" id="KW-0648">Protein biosynthesis</keyword>
<feature type="domain" description="Serine-tRNA synthetase type1 N-terminal" evidence="9">
    <location>
        <begin position="1"/>
        <end position="107"/>
    </location>
</feature>
<dbReference type="Gene3D" id="3.30.930.10">
    <property type="entry name" value="Bira Bifunctional Protein, Domain 2"/>
    <property type="match status" value="1"/>
</dbReference>
<dbReference type="PANTHER" id="PTHR43697">
    <property type="entry name" value="SERYL-TRNA SYNTHETASE"/>
    <property type="match status" value="1"/>
</dbReference>
<accession>T1AKE0</accession>
<comment type="catalytic activity">
    <reaction evidence="6">
        <text>tRNA(Sec) + L-serine + ATP = L-seryl-tRNA(Sec) + AMP + diphosphate + H(+)</text>
        <dbReference type="Rhea" id="RHEA:42580"/>
        <dbReference type="Rhea" id="RHEA-COMP:9742"/>
        <dbReference type="Rhea" id="RHEA-COMP:10128"/>
        <dbReference type="ChEBI" id="CHEBI:15378"/>
        <dbReference type="ChEBI" id="CHEBI:30616"/>
        <dbReference type="ChEBI" id="CHEBI:33019"/>
        <dbReference type="ChEBI" id="CHEBI:33384"/>
        <dbReference type="ChEBI" id="CHEBI:78442"/>
        <dbReference type="ChEBI" id="CHEBI:78533"/>
        <dbReference type="ChEBI" id="CHEBI:456215"/>
        <dbReference type="EC" id="6.1.1.11"/>
    </reaction>
</comment>
<dbReference type="GO" id="GO:0004828">
    <property type="term" value="F:serine-tRNA ligase activity"/>
    <property type="evidence" value="ECO:0007669"/>
    <property type="project" value="UniProtKB-EC"/>
</dbReference>
<organism evidence="10">
    <name type="scientific">mine drainage metagenome</name>
    <dbReference type="NCBI Taxonomy" id="410659"/>
    <lineage>
        <taxon>unclassified sequences</taxon>
        <taxon>metagenomes</taxon>
        <taxon>ecological metagenomes</taxon>
    </lineage>
</organism>
<gene>
    <name evidence="10" type="ORF">B1A_16166</name>
</gene>
<protein>
    <recommendedName>
        <fullName evidence="5">Seryl-tRNA(Ser/Sec) synthetase</fullName>
    </recommendedName>
</protein>
<keyword evidence="10" id="KW-0436">Ligase</keyword>
<comment type="similarity">
    <text evidence="2">Belongs to the class-II aminoacyl-tRNA synthetase family. Type-1 seryl-tRNA synthetase subfamily.</text>
</comment>
<evidence type="ECO:0000256" key="3">
    <source>
        <dbReference type="ARBA" id="ARBA00022490"/>
    </source>
</evidence>
<dbReference type="PANTHER" id="PTHR43697:SF1">
    <property type="entry name" value="SERINE--TRNA LIGASE"/>
    <property type="match status" value="1"/>
</dbReference>
<comment type="pathway">
    <text evidence="1">Aminoacyl-tRNA biosynthesis; selenocysteinyl-tRNA(Sec) biosynthesis; L-seryl-tRNA(Sec) from L-serine and tRNA(Sec): step 1/1.</text>
</comment>
<dbReference type="SUPFAM" id="SSF55681">
    <property type="entry name" value="Class II aaRS and biotin synthetases"/>
    <property type="match status" value="1"/>
</dbReference>
<comment type="caution">
    <text evidence="10">The sequence shown here is derived from an EMBL/GenBank/DDBJ whole genome shotgun (WGS) entry which is preliminary data.</text>
</comment>
<comment type="catalytic activity">
    <reaction evidence="7">
        <text>tRNA(Ser) + L-serine + ATP = L-seryl-tRNA(Ser) + AMP + diphosphate + H(+)</text>
        <dbReference type="Rhea" id="RHEA:12292"/>
        <dbReference type="Rhea" id="RHEA-COMP:9669"/>
        <dbReference type="Rhea" id="RHEA-COMP:9703"/>
        <dbReference type="ChEBI" id="CHEBI:15378"/>
        <dbReference type="ChEBI" id="CHEBI:30616"/>
        <dbReference type="ChEBI" id="CHEBI:33019"/>
        <dbReference type="ChEBI" id="CHEBI:33384"/>
        <dbReference type="ChEBI" id="CHEBI:78442"/>
        <dbReference type="ChEBI" id="CHEBI:78533"/>
        <dbReference type="ChEBI" id="CHEBI:456215"/>
        <dbReference type="EC" id="6.1.1.11"/>
    </reaction>
</comment>
<dbReference type="SUPFAM" id="SSF46589">
    <property type="entry name" value="tRNA-binding arm"/>
    <property type="match status" value="1"/>
</dbReference>
<dbReference type="InterPro" id="IPR042103">
    <property type="entry name" value="SerRS_1_N_sf"/>
</dbReference>
<evidence type="ECO:0000256" key="2">
    <source>
        <dbReference type="ARBA" id="ARBA00010728"/>
    </source>
</evidence>
<dbReference type="InterPro" id="IPR010978">
    <property type="entry name" value="tRNA-bd_arm"/>
</dbReference>
<dbReference type="InterPro" id="IPR015866">
    <property type="entry name" value="Ser-tRNA-synth_1_N"/>
</dbReference>
<evidence type="ECO:0000259" key="9">
    <source>
        <dbReference type="Pfam" id="PF02403"/>
    </source>
</evidence>
<evidence type="ECO:0000256" key="6">
    <source>
        <dbReference type="ARBA" id="ARBA00047929"/>
    </source>
</evidence>
<feature type="coiled-coil region" evidence="8">
    <location>
        <begin position="30"/>
        <end position="60"/>
    </location>
</feature>
<evidence type="ECO:0000256" key="7">
    <source>
        <dbReference type="ARBA" id="ARBA00048823"/>
    </source>
</evidence>
<proteinExistence type="inferred from homology"/>
<dbReference type="InterPro" id="IPR045864">
    <property type="entry name" value="aa-tRNA-synth_II/BPL/LPL"/>
</dbReference>
<evidence type="ECO:0000313" key="10">
    <source>
        <dbReference type="EMBL" id="EQD41224.1"/>
    </source>
</evidence>
<evidence type="ECO:0000256" key="5">
    <source>
        <dbReference type="ARBA" id="ARBA00033352"/>
    </source>
</evidence>